<dbReference type="GO" id="GO:0046961">
    <property type="term" value="F:proton-transporting ATPase activity, rotational mechanism"/>
    <property type="evidence" value="ECO:0007669"/>
    <property type="project" value="TreeGrafter"/>
</dbReference>
<comment type="subunit">
    <text evidence="13">F-type ATPases have 2 components, F(1) - the catalytic core - and F(0) - the membrane proton channel. F(1) has five subunits: alpha(3), beta(3), gamma(1), delta(1), epsilon(1). F(0) has three main subunits: a(1), b(2) and c(10-14). The alpha and beta chains form an alternating ring which encloses part of the gamma chain. F(1) is attached to F(0) by a central stalk formed by the gamma and epsilon chains, while a peripheral stalk is formed by the delta and b chains.</text>
</comment>
<evidence type="ECO:0000256" key="10">
    <source>
        <dbReference type="ARBA" id="ARBA00025198"/>
    </source>
</evidence>
<feature type="coiled-coil region" evidence="15">
    <location>
        <begin position="45"/>
        <end position="125"/>
    </location>
</feature>
<dbReference type="RefSeq" id="WP_036637886.1">
    <property type="nucleotide sequence ID" value="NZ_JFZB01000018.1"/>
</dbReference>
<name>A0A086XV94_9RHOB</name>
<dbReference type="CDD" id="cd06503">
    <property type="entry name" value="ATP-synt_Fo_b"/>
    <property type="match status" value="1"/>
</dbReference>
<dbReference type="PANTHER" id="PTHR33445:SF2">
    <property type="entry name" value="ATP SYNTHASE SUBUNIT B', CHLOROPLASTIC"/>
    <property type="match status" value="1"/>
</dbReference>
<dbReference type="GO" id="GO:0045259">
    <property type="term" value="C:proton-transporting ATP synthase complex"/>
    <property type="evidence" value="ECO:0007669"/>
    <property type="project" value="UniProtKB-KW"/>
</dbReference>
<dbReference type="GO" id="GO:0005886">
    <property type="term" value="C:plasma membrane"/>
    <property type="evidence" value="ECO:0007669"/>
    <property type="project" value="UniProtKB-SubCell"/>
</dbReference>
<dbReference type="GO" id="GO:0012505">
    <property type="term" value="C:endomembrane system"/>
    <property type="evidence" value="ECO:0007669"/>
    <property type="project" value="UniProtKB-SubCell"/>
</dbReference>
<dbReference type="HAMAP" id="MF_01398">
    <property type="entry name" value="ATP_synth_b_bprime"/>
    <property type="match status" value="1"/>
</dbReference>
<keyword evidence="6 13" id="KW-1133">Transmembrane helix</keyword>
<keyword evidence="17" id="KW-1185">Reference proteome</keyword>
<dbReference type="InterPro" id="IPR002146">
    <property type="entry name" value="ATP_synth_b/b'su_bac/chlpt"/>
</dbReference>
<feature type="transmembrane region" description="Helical" evidence="13">
    <location>
        <begin position="6"/>
        <end position="27"/>
    </location>
</feature>
<dbReference type="eggNOG" id="COG0711">
    <property type="taxonomic scope" value="Bacteria"/>
</dbReference>
<dbReference type="STRING" id="1105367.CG50_02930"/>
<dbReference type="Pfam" id="PF00430">
    <property type="entry name" value="ATP-synt_B"/>
    <property type="match status" value="1"/>
</dbReference>
<evidence type="ECO:0000256" key="12">
    <source>
        <dbReference type="ARBA" id="ARBA00037847"/>
    </source>
</evidence>
<dbReference type="GO" id="GO:0046933">
    <property type="term" value="F:proton-transporting ATP synthase activity, rotational mechanism"/>
    <property type="evidence" value="ECO:0007669"/>
    <property type="project" value="UniProtKB-UniRule"/>
</dbReference>
<organism evidence="16 17">
    <name type="scientific">Paenirhodobacter enshiensis</name>
    <dbReference type="NCBI Taxonomy" id="1105367"/>
    <lineage>
        <taxon>Bacteria</taxon>
        <taxon>Pseudomonadati</taxon>
        <taxon>Pseudomonadota</taxon>
        <taxon>Alphaproteobacteria</taxon>
        <taxon>Rhodobacterales</taxon>
        <taxon>Rhodobacter group</taxon>
        <taxon>Paenirhodobacter</taxon>
    </lineage>
</organism>
<keyword evidence="7 13" id="KW-0406">Ion transport</keyword>
<evidence type="ECO:0000313" key="16">
    <source>
        <dbReference type="EMBL" id="KFI25944.1"/>
    </source>
</evidence>
<evidence type="ECO:0000256" key="8">
    <source>
        <dbReference type="ARBA" id="ARBA00023136"/>
    </source>
</evidence>
<evidence type="ECO:0000256" key="11">
    <source>
        <dbReference type="ARBA" id="ARBA00025614"/>
    </source>
</evidence>
<evidence type="ECO:0000256" key="1">
    <source>
        <dbReference type="ARBA" id="ARBA00005513"/>
    </source>
</evidence>
<comment type="caution">
    <text evidence="16">The sequence shown here is derived from an EMBL/GenBank/DDBJ whole genome shotgun (WGS) entry which is preliminary data.</text>
</comment>
<evidence type="ECO:0000313" key="17">
    <source>
        <dbReference type="Proteomes" id="UP000028824"/>
    </source>
</evidence>
<protein>
    <recommendedName>
        <fullName evidence="13">ATP synthase subunit b</fullName>
    </recommendedName>
    <alternativeName>
        <fullName evidence="13">ATP synthase F(0) sector subunit b</fullName>
    </alternativeName>
    <alternativeName>
        <fullName evidence="13">ATPase subunit I</fullName>
    </alternativeName>
    <alternativeName>
        <fullName evidence="13">F-type ATPase subunit b</fullName>
        <shortName evidence="13">F-ATPase subunit b</shortName>
    </alternativeName>
</protein>
<keyword evidence="3 13" id="KW-0138">CF(0)</keyword>
<keyword evidence="13" id="KW-1003">Cell membrane</keyword>
<evidence type="ECO:0000256" key="6">
    <source>
        <dbReference type="ARBA" id="ARBA00022989"/>
    </source>
</evidence>
<dbReference type="Proteomes" id="UP000028824">
    <property type="component" value="Unassembled WGS sequence"/>
</dbReference>
<accession>A0A086XV94</accession>
<evidence type="ECO:0000256" key="3">
    <source>
        <dbReference type="ARBA" id="ARBA00022547"/>
    </source>
</evidence>
<evidence type="ECO:0000256" key="15">
    <source>
        <dbReference type="SAM" id="Coils"/>
    </source>
</evidence>
<comment type="function">
    <text evidence="11">Component of the F(0) channel, it forms part of the peripheral stalk, linking F(1) to F(0). The b'-subunit is a diverged and duplicated form of b found in plants and photosynthetic bacteria.</text>
</comment>
<dbReference type="OrthoDB" id="466272at2"/>
<evidence type="ECO:0000256" key="9">
    <source>
        <dbReference type="ARBA" id="ARBA00023310"/>
    </source>
</evidence>
<comment type="subcellular location">
    <subcellularLocation>
        <location evidence="13">Cell membrane</location>
        <topology evidence="13">Single-pass membrane protein</topology>
    </subcellularLocation>
    <subcellularLocation>
        <location evidence="12">Endomembrane system</location>
        <topology evidence="12">Single-pass membrane protein</topology>
    </subcellularLocation>
</comment>
<evidence type="ECO:0000256" key="4">
    <source>
        <dbReference type="ARBA" id="ARBA00022692"/>
    </source>
</evidence>
<dbReference type="PANTHER" id="PTHR33445">
    <property type="entry name" value="ATP SYNTHASE SUBUNIT B', CHLOROPLASTIC"/>
    <property type="match status" value="1"/>
</dbReference>
<comment type="similarity">
    <text evidence="1 13 14">Belongs to the ATPase B chain family.</text>
</comment>
<dbReference type="InterPro" id="IPR050059">
    <property type="entry name" value="ATP_synthase_B_chain"/>
</dbReference>
<evidence type="ECO:0000256" key="14">
    <source>
        <dbReference type="RuleBase" id="RU003848"/>
    </source>
</evidence>
<comment type="function">
    <text evidence="10 13">F(1)F(0) ATP synthase produces ATP from ADP in the presence of a proton or sodium gradient. F-type ATPases consist of two structural domains, F(1) containing the extramembraneous catalytic core and F(0) containing the membrane proton channel, linked together by a central stalk and a peripheral stalk. During catalysis, ATP synthesis in the catalytic domain of F(1) is coupled via a rotary mechanism of the central stalk subunits to proton translocation.</text>
</comment>
<evidence type="ECO:0000256" key="5">
    <source>
        <dbReference type="ARBA" id="ARBA00022781"/>
    </source>
</evidence>
<keyword evidence="8 13" id="KW-0472">Membrane</keyword>
<keyword evidence="15" id="KW-0175">Coiled coil</keyword>
<keyword evidence="4 13" id="KW-0812">Transmembrane</keyword>
<evidence type="ECO:0000256" key="7">
    <source>
        <dbReference type="ARBA" id="ARBA00023065"/>
    </source>
</evidence>
<reference evidence="16 17" key="1">
    <citation type="submission" date="2014-03" db="EMBL/GenBank/DDBJ databases">
        <title>Genome of Paenirhodobacter enshiensis DW2-9.</title>
        <authorList>
            <person name="Wang D."/>
            <person name="Wang G."/>
        </authorList>
    </citation>
    <scope>NUCLEOTIDE SEQUENCE [LARGE SCALE GENOMIC DNA]</scope>
    <source>
        <strain evidence="16 17">DW2-9</strain>
    </source>
</reference>
<keyword evidence="2 13" id="KW-0813">Transport</keyword>
<dbReference type="EMBL" id="JFZB01000018">
    <property type="protein sequence ID" value="KFI25944.1"/>
    <property type="molecule type" value="Genomic_DNA"/>
</dbReference>
<evidence type="ECO:0000256" key="13">
    <source>
        <dbReference type="HAMAP-Rule" id="MF_01398"/>
    </source>
</evidence>
<sequence length="240" mass="25412">MNFDWATLALQLVNILILLAILKHFLFRPVAAIIARRQTETDAALKAAETARTEAEAATRKAEAEEQATATARARVLAEAQTEAEAARQALIDAARTEAAKIVAAGEAARQADDARASAQALERARDLAGTIAARALAAQPHDLAGYVERLAKALDALPEAERAALLEGDTLRLTTPVLPPEAERDSLIAPLARFGIAPLWAEDATLIAGLDLTSSSGAVRNSLAHDLDLIARALGHERN</sequence>
<dbReference type="AlphaFoldDB" id="A0A086XV94"/>
<keyword evidence="9 13" id="KW-0066">ATP synthesis</keyword>
<keyword evidence="5 13" id="KW-0375">Hydrogen ion transport</keyword>
<gene>
    <name evidence="13" type="primary">atpF</name>
    <name evidence="16" type="ORF">CG50_02930</name>
</gene>
<proteinExistence type="inferred from homology"/>
<evidence type="ECO:0000256" key="2">
    <source>
        <dbReference type="ARBA" id="ARBA00022448"/>
    </source>
</evidence>